<dbReference type="RefSeq" id="WP_074463068.1">
    <property type="nucleotide sequence ID" value="NZ_FMUR01000017.1"/>
</dbReference>
<dbReference type="Pfam" id="PF18941">
    <property type="entry name" value="DUF5688"/>
    <property type="match status" value="1"/>
</dbReference>
<evidence type="ECO:0000313" key="1">
    <source>
        <dbReference type="EMBL" id="SCY44644.1"/>
    </source>
</evidence>
<sequence length="216" mass="24814">MRKIIVNNSNIDLSFFRNFDSVEEKMSFKLIGLKDNKEYLEDIPYRRFEDLAMVPICMVRNSEIGVGHITIRNSHLDLWGITYDRLWKNLMENSTKTAEVKIKTMPDFLGEDYINDFEVLQNIIIVSNKEQNYGAGAVLYPGVLEKISDKYGKNLYVLPASVHEVLVLPEQGEENEAEMLEAIVRQVNAGVLSKEDFLSDKIYYYEKTAGILAVCE</sequence>
<proteinExistence type="predicted"/>
<name>A0A1G5FZL1_9FIRM</name>
<dbReference type="EMBL" id="FMUR01000017">
    <property type="protein sequence ID" value="SCY44644.1"/>
    <property type="molecule type" value="Genomic_DNA"/>
</dbReference>
<organism evidence="1 2">
    <name type="scientific">Butyrivibrio hungatei</name>
    <dbReference type="NCBI Taxonomy" id="185008"/>
    <lineage>
        <taxon>Bacteria</taxon>
        <taxon>Bacillati</taxon>
        <taxon>Bacillota</taxon>
        <taxon>Clostridia</taxon>
        <taxon>Lachnospirales</taxon>
        <taxon>Lachnospiraceae</taxon>
        <taxon>Butyrivibrio</taxon>
    </lineage>
</organism>
<dbReference type="Proteomes" id="UP000183047">
    <property type="component" value="Unassembled WGS sequence"/>
</dbReference>
<keyword evidence="2" id="KW-1185">Reference proteome</keyword>
<dbReference type="AlphaFoldDB" id="A0A1G5FZL1"/>
<accession>A0A1G5FZL1</accession>
<protein>
    <submittedName>
        <fullName evidence="1">Uncharacterized protein</fullName>
    </submittedName>
</protein>
<gene>
    <name evidence="1" type="ORF">SAMN02910451_02642</name>
</gene>
<reference evidence="2" key="1">
    <citation type="submission" date="2016-10" db="EMBL/GenBank/DDBJ databases">
        <authorList>
            <person name="Varghese N."/>
            <person name="Submissions S."/>
        </authorList>
    </citation>
    <scope>NUCLEOTIDE SEQUENCE [LARGE SCALE GENOMIC DNA]</scope>
    <source>
        <strain evidence="2">XBD2006</strain>
    </source>
</reference>
<dbReference type="InterPro" id="IPR043743">
    <property type="entry name" value="DUF5688"/>
</dbReference>
<dbReference type="OrthoDB" id="1655031at2"/>
<evidence type="ECO:0000313" key="2">
    <source>
        <dbReference type="Proteomes" id="UP000183047"/>
    </source>
</evidence>